<accession>X6LT34</accession>
<keyword evidence="1" id="KW-0472">Membrane</keyword>
<gene>
    <name evidence="2" type="ORF">RFI_32301</name>
</gene>
<evidence type="ECO:0000256" key="1">
    <source>
        <dbReference type="SAM" id="Phobius"/>
    </source>
</evidence>
<evidence type="ECO:0000313" key="2">
    <source>
        <dbReference type="EMBL" id="ETO05093.1"/>
    </source>
</evidence>
<sequence>MIPTTPEMDVFVGDKKKWADGCKIVVKYEPKDGFAFFRSAKQFAHEIGKTKIYDKFWLKCIKLSEDHTTVAQNVFFVEVIVRDGDQGAVITPQIISSGIHHVPLSLLHPWPTSTGSNAKTNVPMPPLSIDWERSTCSFGKIDSFFVENTTQSSSKLFIVVQNFLVFNASTCKHCYLGRVKMIISMVGFTYVYTFIFVHILIYKYIYIYICIIQKKNKTKGLPFTLGSDIYVSRLQSLKEIFSDKSKRNEYFSKCGGLFVLNCSTGALLPGKKKFIQIWHCALNTSIRTFTIALYHQPLGIGYQRQIIPLHIKPRIDALIDIISPHYKYVCLFVCFVHDDINETVELVLHNMSPLWCGLTLYNSFGQQLALHFAQNDSIGEDVMCMYRHERHRDEGKLHEDDEQLLGNALLHEWKMPHSDNHFGVMLPGANDQNNKHSFSAIVLPPKNTQKMFVKVNMIKHDSVRVPSPSDQDKDYLQMLHYTPGSITFWTHFLTNSKEFPILQSFNHCFFVNVC</sequence>
<reference evidence="2 3" key="1">
    <citation type="journal article" date="2013" name="Curr. Biol.">
        <title>The Genome of the Foraminiferan Reticulomyxa filosa.</title>
        <authorList>
            <person name="Glockner G."/>
            <person name="Hulsmann N."/>
            <person name="Schleicher M."/>
            <person name="Noegel A.A."/>
            <person name="Eichinger L."/>
            <person name="Gallinger C."/>
            <person name="Pawlowski J."/>
            <person name="Sierra R."/>
            <person name="Euteneuer U."/>
            <person name="Pillet L."/>
            <person name="Moustafa A."/>
            <person name="Platzer M."/>
            <person name="Groth M."/>
            <person name="Szafranski K."/>
            <person name="Schliwa M."/>
        </authorList>
    </citation>
    <scope>NUCLEOTIDE SEQUENCE [LARGE SCALE GENOMIC DNA]</scope>
</reference>
<name>X6LT34_RETFI</name>
<dbReference type="Proteomes" id="UP000023152">
    <property type="component" value="Unassembled WGS sequence"/>
</dbReference>
<dbReference type="EMBL" id="ASPP01028549">
    <property type="protein sequence ID" value="ETO05093.1"/>
    <property type="molecule type" value="Genomic_DNA"/>
</dbReference>
<organism evidence="2 3">
    <name type="scientific">Reticulomyxa filosa</name>
    <dbReference type="NCBI Taxonomy" id="46433"/>
    <lineage>
        <taxon>Eukaryota</taxon>
        <taxon>Sar</taxon>
        <taxon>Rhizaria</taxon>
        <taxon>Retaria</taxon>
        <taxon>Foraminifera</taxon>
        <taxon>Monothalamids</taxon>
        <taxon>Reticulomyxidae</taxon>
        <taxon>Reticulomyxa</taxon>
    </lineage>
</organism>
<protein>
    <submittedName>
        <fullName evidence="2">Uncharacterized protein</fullName>
    </submittedName>
</protein>
<evidence type="ECO:0000313" key="3">
    <source>
        <dbReference type="Proteomes" id="UP000023152"/>
    </source>
</evidence>
<keyword evidence="1" id="KW-0812">Transmembrane</keyword>
<proteinExistence type="predicted"/>
<keyword evidence="1" id="KW-1133">Transmembrane helix</keyword>
<keyword evidence="3" id="KW-1185">Reference proteome</keyword>
<dbReference type="AlphaFoldDB" id="X6LT34"/>
<comment type="caution">
    <text evidence="2">The sequence shown here is derived from an EMBL/GenBank/DDBJ whole genome shotgun (WGS) entry which is preliminary data.</text>
</comment>
<feature type="transmembrane region" description="Helical" evidence="1">
    <location>
        <begin position="182"/>
        <end position="205"/>
    </location>
</feature>